<evidence type="ECO:0000313" key="3">
    <source>
        <dbReference type="EMBL" id="JAC74720.1"/>
    </source>
</evidence>
<proteinExistence type="inferred from homology"/>
<protein>
    <submittedName>
        <fullName evidence="3">Uncharacterized protein</fullName>
    </submittedName>
</protein>
<feature type="compositionally biased region" description="Acidic residues" evidence="2">
    <location>
        <begin position="100"/>
        <end position="110"/>
    </location>
</feature>
<feature type="region of interest" description="Disordered" evidence="2">
    <location>
        <begin position="92"/>
        <end position="120"/>
    </location>
</feature>
<comment type="similarity">
    <text evidence="1">Belongs to the bystin family.</text>
</comment>
<dbReference type="InterPro" id="IPR007955">
    <property type="entry name" value="Bystin"/>
</dbReference>
<gene>
    <name evidence="3" type="ORF">TSPGSL018_25177</name>
</gene>
<evidence type="ECO:0000256" key="2">
    <source>
        <dbReference type="SAM" id="MobiDB-lite"/>
    </source>
</evidence>
<dbReference type="GO" id="GO:0005730">
    <property type="term" value="C:nucleolus"/>
    <property type="evidence" value="ECO:0007669"/>
    <property type="project" value="TreeGrafter"/>
</dbReference>
<dbReference type="EMBL" id="GBEZ01011023">
    <property type="protein sequence ID" value="JAC74720.1"/>
    <property type="molecule type" value="Transcribed_RNA"/>
</dbReference>
<dbReference type="GO" id="GO:0006364">
    <property type="term" value="P:rRNA processing"/>
    <property type="evidence" value="ECO:0007669"/>
    <property type="project" value="TreeGrafter"/>
</dbReference>
<accession>A0A061RVL1</accession>
<dbReference type="AlphaFoldDB" id="A0A061RVL1"/>
<dbReference type="GO" id="GO:0030688">
    <property type="term" value="C:preribosome, small subunit precursor"/>
    <property type="evidence" value="ECO:0007669"/>
    <property type="project" value="TreeGrafter"/>
</dbReference>
<dbReference type="PANTHER" id="PTHR12821:SF0">
    <property type="entry name" value="BYSTIN"/>
    <property type="match status" value="1"/>
</dbReference>
<organism evidence="3">
    <name type="scientific">Tetraselmis sp. GSL018</name>
    <dbReference type="NCBI Taxonomy" id="582737"/>
    <lineage>
        <taxon>Eukaryota</taxon>
        <taxon>Viridiplantae</taxon>
        <taxon>Chlorophyta</taxon>
        <taxon>core chlorophytes</taxon>
        <taxon>Chlorodendrophyceae</taxon>
        <taxon>Chlorodendrales</taxon>
        <taxon>Chlorodendraceae</taxon>
        <taxon>Tetraselmis</taxon>
    </lineage>
</organism>
<reference evidence="3" key="1">
    <citation type="submission" date="2014-05" db="EMBL/GenBank/DDBJ databases">
        <title>The transcriptome of the halophilic microalga Tetraselmis sp. GSL018 isolated from the Great Salt Lake, Utah.</title>
        <authorList>
            <person name="Jinkerson R.E."/>
            <person name="D'Adamo S."/>
            <person name="Posewitz M.C."/>
        </authorList>
    </citation>
    <scope>NUCLEOTIDE SEQUENCE</scope>
    <source>
        <strain evidence="3">GSL018</strain>
    </source>
</reference>
<feature type="non-terminal residue" evidence="3">
    <location>
        <position position="163"/>
    </location>
</feature>
<dbReference type="GO" id="GO:0005737">
    <property type="term" value="C:cytoplasm"/>
    <property type="evidence" value="ECO:0007669"/>
    <property type="project" value="TreeGrafter"/>
</dbReference>
<sequence>MPKNPAKPIHRHGLADDITNPWNNGVRVKSRGKKRRVEEDDRFDSEVVTENLSRKILREADAQQKEVDAEEAGETAAVLGSVVDLTGRGIVSAAKKTTDSDEDTDDDDGYSDTASQWDAEEIEVTAEDEAALEKFMRPNAESTRTLADVIMQKIREKQEAAGV</sequence>
<feature type="region of interest" description="Disordered" evidence="2">
    <location>
        <begin position="1"/>
        <end position="41"/>
    </location>
</feature>
<dbReference type="GO" id="GO:0030515">
    <property type="term" value="F:snoRNA binding"/>
    <property type="evidence" value="ECO:0007669"/>
    <property type="project" value="TreeGrafter"/>
</dbReference>
<name>A0A061RVL1_9CHLO</name>
<evidence type="ECO:0000256" key="1">
    <source>
        <dbReference type="ARBA" id="ARBA00007114"/>
    </source>
</evidence>
<dbReference type="PANTHER" id="PTHR12821">
    <property type="entry name" value="BYSTIN"/>
    <property type="match status" value="1"/>
</dbReference>